<dbReference type="EMBL" id="MVBO01000005">
    <property type="protein sequence ID" value="OZJ06233.1"/>
    <property type="molecule type" value="Genomic_DNA"/>
</dbReference>
<dbReference type="AlphaFoldDB" id="A0A261Y6K6"/>
<evidence type="ECO:0000313" key="5">
    <source>
        <dbReference type="EMBL" id="OZJ06233.1"/>
    </source>
</evidence>
<dbReference type="Proteomes" id="UP000242875">
    <property type="component" value="Unassembled WGS sequence"/>
</dbReference>
<dbReference type="PANTHER" id="PTHR12940:SF0">
    <property type="entry name" value="SPLICING FACTOR ESS-2 HOMOLOG"/>
    <property type="match status" value="1"/>
</dbReference>
<protein>
    <recommendedName>
        <fullName evidence="7">Protein DGCR14</fullName>
    </recommendedName>
</protein>
<dbReference type="InterPro" id="IPR019148">
    <property type="entry name" value="Nuclear_protein_DGCR14_ESS-2"/>
</dbReference>
<evidence type="ECO:0000256" key="3">
    <source>
        <dbReference type="ARBA" id="ARBA00023242"/>
    </source>
</evidence>
<sequence>MAEGRTPVASSQALIKPDTSGRYQQSKITKQHILDEDTYVEAISYIIERDFFPNLTKLKAQQEYLDAYEKGDLVRLQSAAAKLAELAGQKSKGKKEQTGKASATPRGVRSTPYSTRSGRPKSQPSDDLAHKVDLNLSLDQFQNKYTSEDNASFLDLIEKVNQRKRDNYKWLYDKETHQLRLEGPASEDKLLTDGGSTSMAAPDTRKAGVNTWKFKAQNTLMYHPQTSYQHDGDKVVRGEEKAIVYHNTSLDKDTEEIAGAKMAPSMENLQKGFVTPWRDIAASETSSDTPTIRGYKYVEQTPTIDPSSMDTPLMTWGTIEGTPMLIRGGEETPGPEFRLPPTSRRDELAKRLSDKASQSLRRKAAAATSSHRAGDVTLSPAAQRLMSKTGIASRTSLNSSSKASGISANTPTFDASLRASYGTPQTSRSP</sequence>
<feature type="compositionally biased region" description="Polar residues" evidence="4">
    <location>
        <begin position="390"/>
        <end position="413"/>
    </location>
</feature>
<proteinExistence type="inferred from homology"/>
<evidence type="ECO:0008006" key="7">
    <source>
        <dbReference type="Google" id="ProtNLM"/>
    </source>
</evidence>
<evidence type="ECO:0000256" key="4">
    <source>
        <dbReference type="SAM" id="MobiDB-lite"/>
    </source>
</evidence>
<feature type="compositionally biased region" description="Polar residues" evidence="4">
    <location>
        <begin position="111"/>
        <end position="125"/>
    </location>
</feature>
<dbReference type="OrthoDB" id="19679at2759"/>
<feature type="compositionally biased region" description="Basic and acidic residues" evidence="4">
    <location>
        <begin position="343"/>
        <end position="354"/>
    </location>
</feature>
<name>A0A261Y6K6_9FUNG</name>
<comment type="subcellular location">
    <subcellularLocation>
        <location evidence="1">Nucleus</location>
    </subcellularLocation>
</comment>
<feature type="region of interest" description="Disordered" evidence="4">
    <location>
        <begin position="387"/>
        <end position="430"/>
    </location>
</feature>
<evidence type="ECO:0000313" key="6">
    <source>
        <dbReference type="Proteomes" id="UP000242875"/>
    </source>
</evidence>
<feature type="region of interest" description="Disordered" evidence="4">
    <location>
        <begin position="1"/>
        <end position="22"/>
    </location>
</feature>
<keyword evidence="3" id="KW-0539">Nucleus</keyword>
<reference evidence="5 6" key="1">
    <citation type="journal article" date="2017" name="Mycologia">
        <title>Bifiguratus adelaidae, gen. et sp. nov., a new member of Mucoromycotina in endophytic and soil-dwelling habitats.</title>
        <authorList>
            <person name="Torres-Cruz T.J."/>
            <person name="Billingsley Tobias T.L."/>
            <person name="Almatruk M."/>
            <person name="Hesse C."/>
            <person name="Kuske C.R."/>
            <person name="Desiro A."/>
            <person name="Benucci G.M."/>
            <person name="Bonito G."/>
            <person name="Stajich J.E."/>
            <person name="Dunlap C."/>
            <person name="Arnold A.E."/>
            <person name="Porras-Alfaro A."/>
        </authorList>
    </citation>
    <scope>NUCLEOTIDE SEQUENCE [LARGE SCALE GENOMIC DNA]</scope>
    <source>
        <strain evidence="5 6">AZ0501</strain>
    </source>
</reference>
<evidence type="ECO:0000256" key="1">
    <source>
        <dbReference type="ARBA" id="ARBA00004123"/>
    </source>
</evidence>
<organism evidence="5 6">
    <name type="scientific">Bifiguratus adelaidae</name>
    <dbReference type="NCBI Taxonomy" id="1938954"/>
    <lineage>
        <taxon>Eukaryota</taxon>
        <taxon>Fungi</taxon>
        <taxon>Fungi incertae sedis</taxon>
        <taxon>Mucoromycota</taxon>
        <taxon>Mucoromycotina</taxon>
        <taxon>Endogonomycetes</taxon>
        <taxon>Endogonales</taxon>
        <taxon>Endogonales incertae sedis</taxon>
        <taxon>Bifiguratus</taxon>
    </lineage>
</organism>
<feature type="region of interest" description="Disordered" evidence="4">
    <location>
        <begin position="86"/>
        <end position="129"/>
    </location>
</feature>
<dbReference type="GO" id="GO:0071013">
    <property type="term" value="C:catalytic step 2 spliceosome"/>
    <property type="evidence" value="ECO:0007669"/>
    <property type="project" value="TreeGrafter"/>
</dbReference>
<comment type="caution">
    <text evidence="5">The sequence shown here is derived from an EMBL/GenBank/DDBJ whole genome shotgun (WGS) entry which is preliminary data.</text>
</comment>
<comment type="similarity">
    <text evidence="2">Belongs to the ESS2 family.</text>
</comment>
<evidence type="ECO:0000256" key="2">
    <source>
        <dbReference type="ARBA" id="ARBA00009072"/>
    </source>
</evidence>
<accession>A0A261Y6K6</accession>
<gene>
    <name evidence="5" type="ORF">BZG36_00801</name>
</gene>
<feature type="region of interest" description="Disordered" evidence="4">
    <location>
        <begin position="326"/>
        <end position="359"/>
    </location>
</feature>
<dbReference type="Pfam" id="PF09751">
    <property type="entry name" value="Es2"/>
    <property type="match status" value="1"/>
</dbReference>
<keyword evidence="6" id="KW-1185">Reference proteome</keyword>
<dbReference type="PANTHER" id="PTHR12940">
    <property type="entry name" value="ES-2 PROTEIN - RELATED"/>
    <property type="match status" value="1"/>
</dbReference>